<evidence type="ECO:0000259" key="1">
    <source>
        <dbReference type="Pfam" id="PF03466"/>
    </source>
</evidence>
<dbReference type="SUPFAM" id="SSF53850">
    <property type="entry name" value="Periplasmic binding protein-like II"/>
    <property type="match status" value="1"/>
</dbReference>
<sequence>MAMVSKAAHRCAARQRRRVEGELAEPAAVRHIEEDVAPRHGSSHQRRLGAVQTPVMVEHPLGGVGIGEQQRMDCGVAAPLRLGISRDIASGRFTDSLRRFRQSGPQDSLIVESGSDARLLSTLHAGGLDLALVPAETTGSTADILWREDVQLVLPSRFPCWWSVSVCRTPPCWG</sequence>
<evidence type="ECO:0000313" key="2">
    <source>
        <dbReference type="EMBL" id="RUQ64068.1"/>
    </source>
</evidence>
<protein>
    <recommendedName>
        <fullName evidence="1">LysR substrate-binding domain-containing protein</fullName>
    </recommendedName>
</protein>
<name>A0A3S0VEP5_9PROT</name>
<dbReference type="Proteomes" id="UP000280346">
    <property type="component" value="Unassembled WGS sequence"/>
</dbReference>
<dbReference type="AlphaFoldDB" id="A0A3S0VEP5"/>
<keyword evidence="3" id="KW-1185">Reference proteome</keyword>
<dbReference type="Pfam" id="PF03466">
    <property type="entry name" value="LysR_substrate"/>
    <property type="match status" value="1"/>
</dbReference>
<dbReference type="OrthoDB" id="6555293at2"/>
<comment type="caution">
    <text evidence="2">The sequence shown here is derived from an EMBL/GenBank/DDBJ whole genome shotgun (WGS) entry which is preliminary data.</text>
</comment>
<evidence type="ECO:0000313" key="3">
    <source>
        <dbReference type="Proteomes" id="UP000280346"/>
    </source>
</evidence>
<dbReference type="InterPro" id="IPR005119">
    <property type="entry name" value="LysR_subst-bd"/>
</dbReference>
<accession>A0A3S0VEP5</accession>
<dbReference type="Gene3D" id="3.40.190.10">
    <property type="entry name" value="Periplasmic binding protein-like II"/>
    <property type="match status" value="2"/>
</dbReference>
<reference evidence="2 3" key="1">
    <citation type="submission" date="2018-12" db="EMBL/GenBank/DDBJ databases">
        <authorList>
            <person name="Yang Y."/>
        </authorList>
    </citation>
    <scope>NUCLEOTIDE SEQUENCE [LARGE SCALE GENOMIC DNA]</scope>
    <source>
        <strain evidence="2 3">GSF71</strain>
    </source>
</reference>
<feature type="domain" description="LysR substrate-binding" evidence="1">
    <location>
        <begin position="78"/>
        <end position="159"/>
    </location>
</feature>
<proteinExistence type="predicted"/>
<gene>
    <name evidence="2" type="ORF">EJ913_26860</name>
</gene>
<organism evidence="2 3">
    <name type="scientific">Azospirillum doebereinerae</name>
    <dbReference type="NCBI Taxonomy" id="92933"/>
    <lineage>
        <taxon>Bacteria</taxon>
        <taxon>Pseudomonadati</taxon>
        <taxon>Pseudomonadota</taxon>
        <taxon>Alphaproteobacteria</taxon>
        <taxon>Rhodospirillales</taxon>
        <taxon>Azospirillaceae</taxon>
        <taxon>Azospirillum</taxon>
    </lineage>
</organism>
<dbReference type="EMBL" id="RZIJ01000030">
    <property type="protein sequence ID" value="RUQ64068.1"/>
    <property type="molecule type" value="Genomic_DNA"/>
</dbReference>